<feature type="transmembrane region" description="Helical" evidence="8">
    <location>
        <begin position="110"/>
        <end position="134"/>
    </location>
</feature>
<feature type="transmembrane region" description="Helical" evidence="8">
    <location>
        <begin position="370"/>
        <end position="391"/>
    </location>
</feature>
<gene>
    <name evidence="9" type="ORF">ACFQ1E_03545</name>
</gene>
<accession>A0ABW3H1R7</accession>
<comment type="similarity">
    <text evidence="2">Belongs to the sodium:galactoside symporter (TC 2.A.2) family.</text>
</comment>
<dbReference type="Pfam" id="PF13347">
    <property type="entry name" value="MFS_2"/>
    <property type="match status" value="1"/>
</dbReference>
<evidence type="ECO:0000256" key="7">
    <source>
        <dbReference type="ARBA" id="ARBA00023136"/>
    </source>
</evidence>
<sequence>MAEAGALAGRRLAFYALGGFGTGVLTTVPAALLLYFCTEVLAMPPGLAALVVLLPKLWSIVWDPLVGVWSDRIDTRIGRRRPFILAGAIGVPLIFVLLFCWPYPAGAAAFVPVTLLYLLMTSVYSIFAVPFVAVPAEASADPAVRERITGWRIGFAMIGVFAGAAAGPAIVAAAGGGRHGFTVMAAVIAVLCGLALLSCFLATPSRFAARVAKAEQAPAAAGAGANLFRGAGRFWALTGAYLLQLVGVGAVTALTPYWVVHLARLAEGETGSALGAMFLATIVTVPAWMWAIRRWGAGAMLALSALLFGVVALSLSAPSPAMMLPAFAALGVPFAGIQVAAFAQAAHVIHALPHSSEGLFTGIWTAGEKSGLAIGAALAGFGLQIGGFVAAAQGQSPAALDALRWLIALSPLACMLMSLLLLAWARRA</sequence>
<organism evidence="9 10">
    <name type="scientific">Sphingomonas canadensis</name>
    <dbReference type="NCBI Taxonomy" id="1219257"/>
    <lineage>
        <taxon>Bacteria</taxon>
        <taxon>Pseudomonadati</taxon>
        <taxon>Pseudomonadota</taxon>
        <taxon>Alphaproteobacteria</taxon>
        <taxon>Sphingomonadales</taxon>
        <taxon>Sphingomonadaceae</taxon>
        <taxon>Sphingomonas</taxon>
    </lineage>
</organism>
<dbReference type="PANTHER" id="PTHR11328:SF24">
    <property type="entry name" value="MAJOR FACILITATOR SUPERFAMILY (MFS) PROFILE DOMAIN-CONTAINING PROTEIN"/>
    <property type="match status" value="1"/>
</dbReference>
<evidence type="ECO:0000256" key="3">
    <source>
        <dbReference type="ARBA" id="ARBA00022448"/>
    </source>
</evidence>
<feature type="transmembrane region" description="Helical" evidence="8">
    <location>
        <begin position="403"/>
        <end position="425"/>
    </location>
</feature>
<evidence type="ECO:0000313" key="10">
    <source>
        <dbReference type="Proteomes" id="UP001596977"/>
    </source>
</evidence>
<keyword evidence="4" id="KW-1003">Cell membrane</keyword>
<keyword evidence="10" id="KW-1185">Reference proteome</keyword>
<protein>
    <submittedName>
        <fullName evidence="9">MFS transporter</fullName>
    </submittedName>
</protein>
<evidence type="ECO:0000256" key="6">
    <source>
        <dbReference type="ARBA" id="ARBA00022989"/>
    </source>
</evidence>
<feature type="transmembrane region" description="Helical" evidence="8">
    <location>
        <begin position="12"/>
        <end position="36"/>
    </location>
</feature>
<keyword evidence="7 8" id="KW-0472">Membrane</keyword>
<feature type="transmembrane region" description="Helical" evidence="8">
    <location>
        <begin position="83"/>
        <end position="104"/>
    </location>
</feature>
<feature type="transmembrane region" description="Helical" evidence="8">
    <location>
        <begin position="181"/>
        <end position="203"/>
    </location>
</feature>
<name>A0ABW3H1R7_9SPHN</name>
<dbReference type="Proteomes" id="UP001596977">
    <property type="component" value="Unassembled WGS sequence"/>
</dbReference>
<dbReference type="EMBL" id="JBHTJG010000001">
    <property type="protein sequence ID" value="MFD0945406.1"/>
    <property type="molecule type" value="Genomic_DNA"/>
</dbReference>
<feature type="transmembrane region" description="Helical" evidence="8">
    <location>
        <begin position="298"/>
        <end position="317"/>
    </location>
</feature>
<dbReference type="PROSITE" id="PS00872">
    <property type="entry name" value="NA_GALACTOSIDE_SYMP"/>
    <property type="match status" value="1"/>
</dbReference>
<evidence type="ECO:0000256" key="4">
    <source>
        <dbReference type="ARBA" id="ARBA00022475"/>
    </source>
</evidence>
<dbReference type="SUPFAM" id="SSF103473">
    <property type="entry name" value="MFS general substrate transporter"/>
    <property type="match status" value="1"/>
</dbReference>
<reference evidence="10" key="1">
    <citation type="journal article" date="2019" name="Int. J. Syst. Evol. Microbiol.">
        <title>The Global Catalogue of Microorganisms (GCM) 10K type strain sequencing project: providing services to taxonomists for standard genome sequencing and annotation.</title>
        <authorList>
            <consortium name="The Broad Institute Genomics Platform"/>
            <consortium name="The Broad Institute Genome Sequencing Center for Infectious Disease"/>
            <person name="Wu L."/>
            <person name="Ma J."/>
        </authorList>
    </citation>
    <scope>NUCLEOTIDE SEQUENCE [LARGE SCALE GENOMIC DNA]</scope>
    <source>
        <strain evidence="10">CCUG 62982</strain>
    </source>
</reference>
<proteinExistence type="inferred from homology"/>
<dbReference type="InterPro" id="IPR018043">
    <property type="entry name" value="Na/Gal_symport_CS"/>
</dbReference>
<feature type="transmembrane region" description="Helical" evidence="8">
    <location>
        <begin position="155"/>
        <end position="175"/>
    </location>
</feature>
<evidence type="ECO:0000256" key="1">
    <source>
        <dbReference type="ARBA" id="ARBA00004651"/>
    </source>
</evidence>
<dbReference type="Gene3D" id="1.20.1250.20">
    <property type="entry name" value="MFS general substrate transporter like domains"/>
    <property type="match status" value="2"/>
</dbReference>
<feature type="transmembrane region" description="Helical" evidence="8">
    <location>
        <begin position="323"/>
        <end position="349"/>
    </location>
</feature>
<comment type="subcellular location">
    <subcellularLocation>
        <location evidence="1">Cell membrane</location>
        <topology evidence="1">Multi-pass membrane protein</topology>
    </subcellularLocation>
</comment>
<evidence type="ECO:0000256" key="2">
    <source>
        <dbReference type="ARBA" id="ARBA00009617"/>
    </source>
</evidence>
<feature type="transmembrane region" description="Helical" evidence="8">
    <location>
        <begin position="234"/>
        <end position="259"/>
    </location>
</feature>
<comment type="caution">
    <text evidence="9">The sequence shown here is derived from an EMBL/GenBank/DDBJ whole genome shotgun (WGS) entry which is preliminary data.</text>
</comment>
<dbReference type="InterPro" id="IPR036259">
    <property type="entry name" value="MFS_trans_sf"/>
</dbReference>
<evidence type="ECO:0000256" key="5">
    <source>
        <dbReference type="ARBA" id="ARBA00022692"/>
    </source>
</evidence>
<keyword evidence="5 8" id="KW-0812">Transmembrane</keyword>
<keyword evidence="3" id="KW-0813">Transport</keyword>
<feature type="transmembrane region" description="Helical" evidence="8">
    <location>
        <begin position="271"/>
        <end position="291"/>
    </location>
</feature>
<dbReference type="PANTHER" id="PTHR11328">
    <property type="entry name" value="MAJOR FACILITATOR SUPERFAMILY DOMAIN-CONTAINING PROTEIN"/>
    <property type="match status" value="1"/>
</dbReference>
<evidence type="ECO:0000256" key="8">
    <source>
        <dbReference type="SAM" id="Phobius"/>
    </source>
</evidence>
<evidence type="ECO:0000313" key="9">
    <source>
        <dbReference type="EMBL" id="MFD0945406.1"/>
    </source>
</evidence>
<dbReference type="InterPro" id="IPR039672">
    <property type="entry name" value="MFS_2"/>
</dbReference>
<dbReference type="RefSeq" id="WP_264942353.1">
    <property type="nucleotide sequence ID" value="NZ_JAPDRA010000001.1"/>
</dbReference>
<keyword evidence="6 8" id="KW-1133">Transmembrane helix</keyword>
<feature type="transmembrane region" description="Helical" evidence="8">
    <location>
        <begin position="42"/>
        <end position="62"/>
    </location>
</feature>